<dbReference type="Gene3D" id="3.10.20.90">
    <property type="entry name" value="Phosphatidylinositol 3-kinase Catalytic Subunit, Chain A, domain 1"/>
    <property type="match status" value="1"/>
</dbReference>
<protein>
    <recommendedName>
        <fullName evidence="2">PB1 domain-containing protein</fullName>
    </recommendedName>
</protein>
<comment type="caution">
    <text evidence="3">The sequence shown here is derived from an EMBL/GenBank/DDBJ whole genome shotgun (WGS) entry which is preliminary data.</text>
</comment>
<evidence type="ECO:0000313" key="3">
    <source>
        <dbReference type="EMBL" id="GMH03054.1"/>
    </source>
</evidence>
<dbReference type="EMBL" id="BSYO01000004">
    <property type="protein sequence ID" value="GMH03054.1"/>
    <property type="molecule type" value="Genomic_DNA"/>
</dbReference>
<dbReference type="Pfam" id="PF00564">
    <property type="entry name" value="PB1"/>
    <property type="match status" value="1"/>
</dbReference>
<dbReference type="SMART" id="SM00666">
    <property type="entry name" value="PB1"/>
    <property type="match status" value="1"/>
</dbReference>
<feature type="region of interest" description="Disordered" evidence="1">
    <location>
        <begin position="456"/>
        <end position="475"/>
    </location>
</feature>
<dbReference type="CDD" id="cd06410">
    <property type="entry name" value="PB1_UP2"/>
    <property type="match status" value="1"/>
</dbReference>
<dbReference type="InterPro" id="IPR000270">
    <property type="entry name" value="PB1_dom"/>
</dbReference>
<gene>
    <name evidence="3" type="ORF">Nepgr_004893</name>
</gene>
<feature type="region of interest" description="Disordered" evidence="1">
    <location>
        <begin position="1"/>
        <end position="34"/>
    </location>
</feature>
<dbReference type="InterPro" id="IPR053198">
    <property type="entry name" value="Gynoecium_Dev_Regulator"/>
</dbReference>
<evidence type="ECO:0000313" key="4">
    <source>
        <dbReference type="Proteomes" id="UP001279734"/>
    </source>
</evidence>
<dbReference type="AlphaFoldDB" id="A0AAD3S2P2"/>
<evidence type="ECO:0000259" key="2">
    <source>
        <dbReference type="SMART" id="SM00666"/>
    </source>
</evidence>
<dbReference type="PANTHER" id="PTHR31066">
    <property type="entry name" value="OS05G0427100 PROTEIN-RELATED"/>
    <property type="match status" value="1"/>
</dbReference>
<dbReference type="PANTHER" id="PTHR31066:SF85">
    <property type="entry name" value="OS02G0809100 PROTEIN"/>
    <property type="match status" value="1"/>
</dbReference>
<reference evidence="3" key="1">
    <citation type="submission" date="2023-05" db="EMBL/GenBank/DDBJ databases">
        <title>Nepenthes gracilis genome sequencing.</title>
        <authorList>
            <person name="Fukushima K."/>
        </authorList>
    </citation>
    <scope>NUCLEOTIDE SEQUENCE</scope>
    <source>
        <strain evidence="3">SING2019-196</strain>
    </source>
</reference>
<dbReference type="SUPFAM" id="SSF54277">
    <property type="entry name" value="CAD &amp; PB1 domains"/>
    <property type="match status" value="1"/>
</dbReference>
<sequence>MENYACSYPESGDSSPRSRETDFENPLPSWDEQPPVPGSCKVKFMVSYGGRIHPRPHDNQLSYVGGETKILAVDRSIKFSSLLSKLTAFCDAEVSFKYQLPGEDLDALISVTNDDDLEHMMHEYDRQHRGASRPARLRLFLFPLSYSGQQGGFVSGSESKSDRDMFVEALNSGSIQPVGDSAAQSPPPVAKNVDFLFGLDKPVGIPPPPPLISRVRDPIPDPGILVADHGRNDGLDPQIDARIQELNRLQISAQERQALFRPKSDDNLVGGFASDPYVQKLPEKMTPQVMPATIPSSVGVPTTYWPAENNVTGGGFPANIGVEQQQLPVYMIPTPAGVYTGQAGQGYYQVQRITPEVYREQPMYNMMPPISATPPPTVPGALVPQPPKMAGYTEGIGMPGRPVSGAVAATEAGYSQVAYDGVTGRQVYYTAPGWGVVTTPYQGAVATVNTEVRPAGGLTGEGKTAAKVSPTSAPV</sequence>
<dbReference type="FunFam" id="3.10.20.90:FF:000058">
    <property type="entry name" value="Octicosapeptide/phox/Bem1p domain kinase superfamily protein"/>
    <property type="match status" value="1"/>
</dbReference>
<evidence type="ECO:0000256" key="1">
    <source>
        <dbReference type="SAM" id="MobiDB-lite"/>
    </source>
</evidence>
<organism evidence="3 4">
    <name type="scientific">Nepenthes gracilis</name>
    <name type="common">Slender pitcher plant</name>
    <dbReference type="NCBI Taxonomy" id="150966"/>
    <lineage>
        <taxon>Eukaryota</taxon>
        <taxon>Viridiplantae</taxon>
        <taxon>Streptophyta</taxon>
        <taxon>Embryophyta</taxon>
        <taxon>Tracheophyta</taxon>
        <taxon>Spermatophyta</taxon>
        <taxon>Magnoliopsida</taxon>
        <taxon>eudicotyledons</taxon>
        <taxon>Gunneridae</taxon>
        <taxon>Pentapetalae</taxon>
        <taxon>Caryophyllales</taxon>
        <taxon>Nepenthaceae</taxon>
        <taxon>Nepenthes</taxon>
    </lineage>
</organism>
<proteinExistence type="predicted"/>
<feature type="domain" description="PB1" evidence="2">
    <location>
        <begin position="56"/>
        <end position="144"/>
    </location>
</feature>
<dbReference type="Proteomes" id="UP001279734">
    <property type="component" value="Unassembled WGS sequence"/>
</dbReference>
<keyword evidence="4" id="KW-1185">Reference proteome</keyword>
<accession>A0AAD3S2P2</accession>
<name>A0AAD3S2P2_NEPGR</name>